<reference evidence="3" key="1">
    <citation type="submission" date="2016-10" db="EMBL/GenBank/DDBJ databases">
        <authorList>
            <person name="Varghese N."/>
            <person name="Submissions S."/>
        </authorList>
    </citation>
    <scope>NUCLEOTIDE SEQUENCE [LARGE SCALE GENOMIC DNA]</scope>
    <source>
        <strain evidence="3">DSM 17465</strain>
    </source>
</reference>
<dbReference type="Proteomes" id="UP000183371">
    <property type="component" value="Unassembled WGS sequence"/>
</dbReference>
<organism evidence="2 3">
    <name type="scientific">Pseudovibrio denitrificans</name>
    <dbReference type="NCBI Taxonomy" id="258256"/>
    <lineage>
        <taxon>Bacteria</taxon>
        <taxon>Pseudomonadati</taxon>
        <taxon>Pseudomonadota</taxon>
        <taxon>Alphaproteobacteria</taxon>
        <taxon>Hyphomicrobiales</taxon>
        <taxon>Stappiaceae</taxon>
        <taxon>Pseudovibrio</taxon>
    </lineage>
</organism>
<name>A0A1I7DFN1_9HYPH</name>
<keyword evidence="1" id="KW-0812">Transmembrane</keyword>
<evidence type="ECO:0000256" key="1">
    <source>
        <dbReference type="SAM" id="Phobius"/>
    </source>
</evidence>
<protein>
    <recommendedName>
        <fullName evidence="4">DUF1440 domain-containing protein</fullName>
    </recommendedName>
</protein>
<feature type="transmembrane region" description="Helical" evidence="1">
    <location>
        <begin position="136"/>
        <end position="155"/>
    </location>
</feature>
<dbReference type="EMBL" id="FPBD01000008">
    <property type="protein sequence ID" value="SFU10406.1"/>
    <property type="molecule type" value="Genomic_DNA"/>
</dbReference>
<gene>
    <name evidence="2" type="ORF">SAMN05444141_108286</name>
</gene>
<feature type="transmembrane region" description="Helical" evidence="1">
    <location>
        <begin position="67"/>
        <end position="90"/>
    </location>
</feature>
<feature type="transmembrane region" description="Helical" evidence="1">
    <location>
        <begin position="97"/>
        <end position="116"/>
    </location>
</feature>
<proteinExistence type="predicted"/>
<evidence type="ECO:0008006" key="4">
    <source>
        <dbReference type="Google" id="ProtNLM"/>
    </source>
</evidence>
<keyword evidence="1" id="KW-1133">Transmembrane helix</keyword>
<sequence length="161" mass="17133">MPLQSSAASSHSLRVLLPAVVLAGVVGELAFEAYAWFVSPILFGPVLEPANLVIALTSKLFGLSIPYSAAFAIHFSVGAIAFPVAILAVHLMTRLKFLIAGVVAGVLLWYIAQGMLAPFIGRSFMMDFGAYTQSSFVGHVGMAIVMALVFSVLFGERKAKR</sequence>
<keyword evidence="3" id="KW-1185">Reference proteome</keyword>
<evidence type="ECO:0000313" key="3">
    <source>
        <dbReference type="Proteomes" id="UP000183371"/>
    </source>
</evidence>
<keyword evidence="1" id="KW-0472">Membrane</keyword>
<dbReference type="RefSeq" id="WP_054783806.1">
    <property type="nucleotide sequence ID" value="NZ_FPBD01000008.1"/>
</dbReference>
<feature type="transmembrane region" description="Helical" evidence="1">
    <location>
        <begin position="12"/>
        <end position="37"/>
    </location>
</feature>
<dbReference type="AlphaFoldDB" id="A0A1I7DFN1"/>
<accession>A0A1I7DFN1</accession>
<evidence type="ECO:0000313" key="2">
    <source>
        <dbReference type="EMBL" id="SFU10406.1"/>
    </source>
</evidence>